<dbReference type="InterPro" id="IPR026739">
    <property type="entry name" value="AP_beta"/>
</dbReference>
<evidence type="ECO:0000256" key="6">
    <source>
        <dbReference type="SAM" id="MobiDB-lite"/>
    </source>
</evidence>
<evidence type="ECO:0000256" key="4">
    <source>
        <dbReference type="ARBA" id="ARBA00022927"/>
    </source>
</evidence>
<dbReference type="EMBL" id="CP001947">
    <property type="protein sequence ID" value="ADM11677.1"/>
    <property type="molecule type" value="Genomic_DNA"/>
</dbReference>
<dbReference type="PANTHER" id="PTHR11134">
    <property type="entry name" value="ADAPTOR COMPLEX SUBUNIT BETA FAMILY MEMBER"/>
    <property type="match status" value="1"/>
</dbReference>
<evidence type="ECO:0000256" key="2">
    <source>
        <dbReference type="ARBA" id="ARBA00006613"/>
    </source>
</evidence>
<keyword evidence="3" id="KW-0813">Transport</keyword>
<accession>E0S7J8</accession>
<dbReference type="AlphaFoldDB" id="E0S7J8"/>
<dbReference type="GO" id="GO:0012505">
    <property type="term" value="C:endomembrane system"/>
    <property type="evidence" value="ECO:0007669"/>
    <property type="project" value="UniProtKB-SubCell"/>
</dbReference>
<comment type="subcellular location">
    <subcellularLocation>
        <location evidence="1">Endomembrane system</location>
    </subcellularLocation>
</comment>
<dbReference type="GO" id="GO:0030117">
    <property type="term" value="C:membrane coat"/>
    <property type="evidence" value="ECO:0007669"/>
    <property type="project" value="InterPro"/>
</dbReference>
<proteinExistence type="inferred from homology"/>
<feature type="domain" description="Clathrin/coatomer adaptor adaptin-like N-terminal" evidence="7">
    <location>
        <begin position="39"/>
        <end position="208"/>
    </location>
</feature>
<evidence type="ECO:0000256" key="1">
    <source>
        <dbReference type="ARBA" id="ARBA00004308"/>
    </source>
</evidence>
<dbReference type="RefSeq" id="XP_003073037.1">
    <property type="nucleotide sequence ID" value="XM_003072991.1"/>
</dbReference>
<dbReference type="Gene3D" id="1.25.10.10">
    <property type="entry name" value="Leucine-rich Repeat Variant"/>
    <property type="match status" value="1"/>
</dbReference>
<gene>
    <name evidence="8" type="ORF">Eint_060690</name>
</gene>
<keyword evidence="5" id="KW-0472">Membrane</keyword>
<reference evidence="8 9" key="2">
    <citation type="journal article" date="2012" name="Proc. Natl. Acad. Sci. U.S.A.">
        <title>Gain and loss of multiple functionally related, horizontally transferred genes in the reduced genomes of two microsporidian parasites.</title>
        <authorList>
            <person name="Pombert J.-F."/>
            <person name="Selman M."/>
            <person name="Burki F."/>
            <person name="Bardell F.T."/>
            <person name="Farinelli L."/>
            <person name="Solter L.F."/>
            <person name="Whitman D.W."/>
            <person name="Weiss L.M."/>
            <person name="Corradi N."/>
            <person name="Keeling P.J."/>
        </authorList>
    </citation>
    <scope>NUCLEOTIDE SEQUENCE [LARGE SCALE GENOMIC DNA]</scope>
    <source>
        <strain evidence="8 9">ATCC 50506</strain>
    </source>
</reference>
<dbReference type="InterPro" id="IPR016024">
    <property type="entry name" value="ARM-type_fold"/>
</dbReference>
<dbReference type="Pfam" id="PF01602">
    <property type="entry name" value="Adaptin_N"/>
    <property type="match status" value="1"/>
</dbReference>
<evidence type="ECO:0000256" key="5">
    <source>
        <dbReference type="ARBA" id="ARBA00023136"/>
    </source>
</evidence>
<dbReference type="InterPro" id="IPR011989">
    <property type="entry name" value="ARM-like"/>
</dbReference>
<feature type="region of interest" description="Disordered" evidence="6">
    <location>
        <begin position="558"/>
        <end position="586"/>
    </location>
</feature>
<dbReference type="GeneID" id="9699358"/>
<dbReference type="VEuPathDB" id="MicrosporidiaDB:Eint_060690"/>
<dbReference type="GO" id="GO:0006886">
    <property type="term" value="P:intracellular protein transport"/>
    <property type="evidence" value="ECO:0007669"/>
    <property type="project" value="InterPro"/>
</dbReference>
<name>E0S7J8_ENCIT</name>
<evidence type="ECO:0000313" key="9">
    <source>
        <dbReference type="Proteomes" id="UP000002313"/>
    </source>
</evidence>
<dbReference type="HOGENOM" id="CLU_359811_0_0_1"/>
<dbReference type="InterPro" id="IPR002553">
    <property type="entry name" value="Clathrin/coatomer_adapt-like_N"/>
</dbReference>
<organism evidence="8 9">
    <name type="scientific">Encephalitozoon intestinalis (strain ATCC 50506)</name>
    <name type="common">Microsporidian parasite</name>
    <name type="synonym">Septata intestinalis</name>
    <dbReference type="NCBI Taxonomy" id="876142"/>
    <lineage>
        <taxon>Eukaryota</taxon>
        <taxon>Fungi</taxon>
        <taxon>Fungi incertae sedis</taxon>
        <taxon>Microsporidia</taxon>
        <taxon>Unikaryonidae</taxon>
        <taxon>Encephalitozoon</taxon>
    </lineage>
</organism>
<feature type="compositionally biased region" description="Polar residues" evidence="6">
    <location>
        <begin position="569"/>
        <end position="579"/>
    </location>
</feature>
<dbReference type="Proteomes" id="UP000002313">
    <property type="component" value="Chromosome VI"/>
</dbReference>
<comment type="similarity">
    <text evidence="2">Belongs to the adaptor complexes large subunit family.</text>
</comment>
<evidence type="ECO:0000313" key="8">
    <source>
        <dbReference type="EMBL" id="ADM11677.1"/>
    </source>
</evidence>
<dbReference type="OrthoDB" id="2192743at2759"/>
<reference evidence="8 9" key="1">
    <citation type="journal article" date="2010" name="Nat. Commun.">
        <title>The complete sequence of the smallest known nuclear genome from the microsporidian Encephalitozoon intestinalis.</title>
        <authorList>
            <person name="Corradi N."/>
            <person name="Pombert J.-F."/>
            <person name="Farinelli L."/>
            <person name="Didier E.S."/>
            <person name="Keeling P.J."/>
        </authorList>
    </citation>
    <scope>NUCLEOTIDE SEQUENCE [LARGE SCALE GENOMIC DNA]</scope>
    <source>
        <strain evidence="8 9">ATCC 50506</strain>
    </source>
</reference>
<protein>
    <submittedName>
        <fullName evidence="8">Vesicle coat complex subunit</fullName>
    </submittedName>
</protein>
<keyword evidence="9" id="KW-1185">Reference proteome</keyword>
<dbReference type="GO" id="GO:0016192">
    <property type="term" value="P:vesicle-mediated transport"/>
    <property type="evidence" value="ECO:0007669"/>
    <property type="project" value="InterPro"/>
</dbReference>
<sequence>MGIKDTFGMEGIRRLFERGSFVENPLGKSLIVKHLSSLNSKRQIKGARSLVSRMQRGEDLFELCNDVIKAMDTRDPELKRMLNLYLVKYVQGWPAKQLICINTVLKDLGDVNSEMRHCAIQDSGLLGDGAVIKNYVNPLKEHGVSALPETRRKVADSLRNYFRKDPRLFHDEDLCDLLRDLVFDEDAGVCASALNSVQAIEKETRVLSTKDIYILFGKAIKTGNREILGSLLEVMNNRAEDFLDAAPLVPLLRSCSLRIFRQASDLAISIDPSYRQIVFDHLKGFLNSKDEELYLVLDYAESLLDHVKYDNSCFAIYHSDRKYNKIKKLKILFKRLDSISVSEIKNQCRDEELLGVILKESLIADYLIEEPFKYIRKADEIIRVLYSEDAISEKWSGLIEKFLMSAREVQERQKYIYLCGRYVHEIPSEVIRIQSLYIPSLVNETARFYLSLHRRGVVNLEETLGHLRLVQKSPKDRIRAVINELKTRGIGVFSAFCDIKKRDLNSTKACRSVGIKYEEKTTSILDGKPYYGLSEDGFLRENSGEALEKFREEEKSLREECSSLERGETQTTELSSAGESSPFPGNGSQCPALFLGKEDEENVWLRFAESHRPVEGKRAKEKESTRLIDTLGLKGILAIAGEEVILQVDVLESPLVIYYRCKGRLNSIKIDGEGTFSLFTIGLPVINSEFSLTIGKSNYEIYLGIRSLMNPFECSKDEFERKFHELRDHILLGEIDTGKAYAVDNHRFSFSVLGSKFYGKHLNGQAILKGPRKLLGLF</sequence>
<dbReference type="SUPFAM" id="SSF48371">
    <property type="entry name" value="ARM repeat"/>
    <property type="match status" value="1"/>
</dbReference>
<dbReference type="KEGG" id="ein:Eint_060690"/>
<keyword evidence="4" id="KW-0653">Protein transport</keyword>
<evidence type="ECO:0000259" key="7">
    <source>
        <dbReference type="Pfam" id="PF01602"/>
    </source>
</evidence>
<feature type="compositionally biased region" description="Basic and acidic residues" evidence="6">
    <location>
        <begin position="558"/>
        <end position="568"/>
    </location>
</feature>
<evidence type="ECO:0000256" key="3">
    <source>
        <dbReference type="ARBA" id="ARBA00022448"/>
    </source>
</evidence>